<reference evidence="7" key="2">
    <citation type="journal article" date="2022" name="Sci. Rep.">
        <title>In silico prediction of the enzymes involved in the degradation of the herbicide molinate by Gulosibacter molinativorax ON4T.</title>
        <authorList>
            <person name="Lopes A.R."/>
            <person name="Bunin E."/>
            <person name="Viana A.T."/>
            <person name="Froufe H."/>
            <person name="Munoz-Merida A."/>
            <person name="Pinho D."/>
            <person name="Figueiredo J."/>
            <person name="Barroso C."/>
            <person name="Vaz-Moreira I."/>
            <person name="Bellanger X."/>
            <person name="Egas C."/>
            <person name="Nunes O.C."/>
        </authorList>
    </citation>
    <scope>NUCLEOTIDE SEQUENCE</scope>
    <source>
        <strain evidence="7">ON4</strain>
    </source>
</reference>
<dbReference type="PANTHER" id="PTHR42711">
    <property type="entry name" value="ABC TRANSPORTER ATP-BINDING PROTEIN"/>
    <property type="match status" value="1"/>
</dbReference>
<dbReference type="InterPro" id="IPR017871">
    <property type="entry name" value="ABC_transporter-like_CS"/>
</dbReference>
<dbReference type="CDD" id="cd03230">
    <property type="entry name" value="ABC_DR_subfamily_A"/>
    <property type="match status" value="1"/>
</dbReference>
<keyword evidence="8" id="KW-1185">Reference proteome</keyword>
<dbReference type="InterPro" id="IPR003593">
    <property type="entry name" value="AAA+_ATPase"/>
</dbReference>
<protein>
    <submittedName>
        <fullName evidence="7">ABC transporter ATP-binding protein</fullName>
    </submittedName>
</protein>
<dbReference type="InterPro" id="IPR050763">
    <property type="entry name" value="ABC_transporter_ATP-binding"/>
</dbReference>
<evidence type="ECO:0000313" key="7">
    <source>
        <dbReference type="EMBL" id="MDJ1369960.1"/>
    </source>
</evidence>
<keyword evidence="2" id="KW-0813">Transport</keyword>
<keyword evidence="5" id="KW-0046">Antibiotic resistance</keyword>
<dbReference type="GO" id="GO:0005524">
    <property type="term" value="F:ATP binding"/>
    <property type="evidence" value="ECO:0007669"/>
    <property type="project" value="UniProtKB-KW"/>
</dbReference>
<dbReference type="SUPFAM" id="SSF52540">
    <property type="entry name" value="P-loop containing nucleoside triphosphate hydrolases"/>
    <property type="match status" value="1"/>
</dbReference>
<keyword evidence="4 7" id="KW-0067">ATP-binding</keyword>
<dbReference type="PROSITE" id="PS50893">
    <property type="entry name" value="ABC_TRANSPORTER_2"/>
    <property type="match status" value="1"/>
</dbReference>
<dbReference type="EMBL" id="PXVD01000002">
    <property type="protein sequence ID" value="MDJ1369960.1"/>
    <property type="molecule type" value="Genomic_DNA"/>
</dbReference>
<comment type="subcellular location">
    <subcellularLocation>
        <location evidence="1">Cell membrane</location>
        <topology evidence="1">Peripheral membrane protein</topology>
    </subcellularLocation>
</comment>
<sequence>MNTPVVQVTSVEKAFNGTGPNPVHAVAGVDLTIHRGEIIALLGSNGAGKTTLLDMILGLTTPTKGEISLFGASPGDAVAAGQIAAVLQSGGLLGDLTVGETVRMISHLYPHSLAPEEAMKRAGIRELANRRVSKCSGGEQQRLRFALALLPEPELLVLDEPTAGMDVNARRDFWATMSKEARDGRTIIFATHYLQEADDFAERIVMVHHGVIVADGPVAQIRALTGRKHVSVEWPDASDADLAGIPGTEELKRSGSRIQFVTSDSDTAARFLLNTSARNLEITAAGLDSVFTNLTTEEARS</sequence>
<keyword evidence="3" id="KW-0547">Nucleotide-binding</keyword>
<evidence type="ECO:0000256" key="1">
    <source>
        <dbReference type="ARBA" id="ARBA00004202"/>
    </source>
</evidence>
<feature type="domain" description="ABC transporter" evidence="6">
    <location>
        <begin position="6"/>
        <end position="234"/>
    </location>
</feature>
<dbReference type="RefSeq" id="WP_026935847.1">
    <property type="nucleotide sequence ID" value="NZ_CP028426.1"/>
</dbReference>
<dbReference type="Proteomes" id="UP001170379">
    <property type="component" value="Unassembled WGS sequence"/>
</dbReference>
<comment type="caution">
    <text evidence="7">The sequence shown here is derived from an EMBL/GenBank/DDBJ whole genome shotgun (WGS) entry which is preliminary data.</text>
</comment>
<evidence type="ECO:0000313" key="8">
    <source>
        <dbReference type="Proteomes" id="UP001170379"/>
    </source>
</evidence>
<proteinExistence type="predicted"/>
<evidence type="ECO:0000256" key="2">
    <source>
        <dbReference type="ARBA" id="ARBA00022448"/>
    </source>
</evidence>
<organism evidence="7 8">
    <name type="scientific">Gulosibacter molinativorax</name>
    <dbReference type="NCBI Taxonomy" id="256821"/>
    <lineage>
        <taxon>Bacteria</taxon>
        <taxon>Bacillati</taxon>
        <taxon>Actinomycetota</taxon>
        <taxon>Actinomycetes</taxon>
        <taxon>Micrococcales</taxon>
        <taxon>Microbacteriaceae</taxon>
        <taxon>Gulosibacter</taxon>
    </lineage>
</organism>
<dbReference type="PANTHER" id="PTHR42711:SF17">
    <property type="entry name" value="ABC TRANSPORTER ATP-BINDING PROTEIN"/>
    <property type="match status" value="1"/>
</dbReference>
<dbReference type="Gene3D" id="3.40.50.300">
    <property type="entry name" value="P-loop containing nucleotide triphosphate hydrolases"/>
    <property type="match status" value="1"/>
</dbReference>
<name>A0ABT7C4J9_9MICO</name>
<gene>
    <name evidence="7" type="ORF">C7K25_01005</name>
</gene>
<dbReference type="InterPro" id="IPR003439">
    <property type="entry name" value="ABC_transporter-like_ATP-bd"/>
</dbReference>
<dbReference type="PROSITE" id="PS00211">
    <property type="entry name" value="ABC_TRANSPORTER_1"/>
    <property type="match status" value="1"/>
</dbReference>
<evidence type="ECO:0000256" key="3">
    <source>
        <dbReference type="ARBA" id="ARBA00022741"/>
    </source>
</evidence>
<evidence type="ECO:0000256" key="5">
    <source>
        <dbReference type="ARBA" id="ARBA00023251"/>
    </source>
</evidence>
<dbReference type="SMART" id="SM00382">
    <property type="entry name" value="AAA"/>
    <property type="match status" value="1"/>
</dbReference>
<evidence type="ECO:0000256" key="4">
    <source>
        <dbReference type="ARBA" id="ARBA00022840"/>
    </source>
</evidence>
<dbReference type="InterPro" id="IPR027417">
    <property type="entry name" value="P-loop_NTPase"/>
</dbReference>
<accession>A0ABT7C4J9</accession>
<evidence type="ECO:0000259" key="6">
    <source>
        <dbReference type="PROSITE" id="PS50893"/>
    </source>
</evidence>
<dbReference type="Pfam" id="PF00005">
    <property type="entry name" value="ABC_tran"/>
    <property type="match status" value="1"/>
</dbReference>
<reference evidence="7" key="1">
    <citation type="submission" date="2018-03" db="EMBL/GenBank/DDBJ databases">
        <authorList>
            <person name="Nunes O.C."/>
            <person name="Lopes A.R."/>
            <person name="Froufe H."/>
            <person name="Munoz-Merida A."/>
            <person name="Barroso C."/>
            <person name="Egas C."/>
        </authorList>
    </citation>
    <scope>NUCLEOTIDE SEQUENCE</scope>
    <source>
        <strain evidence="7">ON4</strain>
    </source>
</reference>